<dbReference type="Gene3D" id="3.40.605.10">
    <property type="entry name" value="Aldehyde Dehydrogenase, Chain A, domain 1"/>
    <property type="match status" value="1"/>
</dbReference>
<organism evidence="3">
    <name type="scientific">freshwater metagenome</name>
    <dbReference type="NCBI Taxonomy" id="449393"/>
    <lineage>
        <taxon>unclassified sequences</taxon>
        <taxon>metagenomes</taxon>
        <taxon>ecological metagenomes</taxon>
    </lineage>
</organism>
<accession>A0A6J6KD82</accession>
<name>A0A6J6KD82_9ZZZZ</name>
<sequence length="503" mass="54258">MTTAVQKRMRDLSGHNYIANQWQPSSGELIDLIDPATEEVVGQYAHATKAEVDEAVVAANAAQKQWWAMSALDRANAMHEVAERMIELSVETGECLTREMGKPFRESNWEGGAAASSFRYYAEIARHEQGRVAGPAIAGQIHMVLKEPVGTVVSIVPYNFPLLLAGWQVAAALAAGNAVIIKPSEITSLTLLYSMAAFDHLPSGLVQVLTGGAQTGQDLVGHKDTHAIAFTGSVKAAQAVATTAALQFKPALIEASGNDAFIVMPSADIDTAARGAAFAAFLNCGQVCTSAERFYVHEHIYDEFVSKLAAHAKALRVGSGLELVDIGPMSSKRELERFEKIVDRAIEQGAEVVCGGFRSADRTTGWFYEPTVLKTTHEMDVMHGECFGPLAPICKVISLDQAIAFANDSELGLGANIYTNDLEETFRAVNEIETGIVWVNTPLNDNDAIPFGGRKLTGTGRELGAEGLELFRNSKMVMIAPTAEADPEWFPYPDDDTYEATTT</sequence>
<dbReference type="InterPro" id="IPR016161">
    <property type="entry name" value="Ald_DH/histidinol_DH"/>
</dbReference>
<evidence type="ECO:0000256" key="1">
    <source>
        <dbReference type="ARBA" id="ARBA00023002"/>
    </source>
</evidence>
<dbReference type="Gene3D" id="3.40.309.10">
    <property type="entry name" value="Aldehyde Dehydrogenase, Chain A, domain 2"/>
    <property type="match status" value="1"/>
</dbReference>
<dbReference type="InterPro" id="IPR016163">
    <property type="entry name" value="Ald_DH_C"/>
</dbReference>
<proteinExistence type="predicted"/>
<dbReference type="EMBL" id="CAEZWI010000012">
    <property type="protein sequence ID" value="CAB4645769.1"/>
    <property type="molecule type" value="Genomic_DNA"/>
</dbReference>
<protein>
    <submittedName>
        <fullName evidence="3">Unannotated protein</fullName>
    </submittedName>
</protein>
<gene>
    <name evidence="3" type="ORF">UFOPK2237_00209</name>
</gene>
<dbReference type="SUPFAM" id="SSF53720">
    <property type="entry name" value="ALDH-like"/>
    <property type="match status" value="1"/>
</dbReference>
<feature type="domain" description="Aldehyde dehydrogenase" evidence="2">
    <location>
        <begin position="22"/>
        <end position="477"/>
    </location>
</feature>
<dbReference type="Pfam" id="PF00171">
    <property type="entry name" value="Aldedh"/>
    <property type="match status" value="1"/>
</dbReference>
<dbReference type="AlphaFoldDB" id="A0A6J6KD82"/>
<evidence type="ECO:0000313" key="3">
    <source>
        <dbReference type="EMBL" id="CAB4645769.1"/>
    </source>
</evidence>
<keyword evidence="1" id="KW-0560">Oxidoreductase</keyword>
<dbReference type="PROSITE" id="PS00687">
    <property type="entry name" value="ALDEHYDE_DEHYDR_GLU"/>
    <property type="match status" value="1"/>
</dbReference>
<reference evidence="3" key="1">
    <citation type="submission" date="2020-05" db="EMBL/GenBank/DDBJ databases">
        <authorList>
            <person name="Chiriac C."/>
            <person name="Salcher M."/>
            <person name="Ghai R."/>
            <person name="Kavagutti S V."/>
        </authorList>
    </citation>
    <scope>NUCLEOTIDE SEQUENCE</scope>
</reference>
<dbReference type="InterPro" id="IPR015590">
    <property type="entry name" value="Aldehyde_DH_dom"/>
</dbReference>
<dbReference type="InterPro" id="IPR016162">
    <property type="entry name" value="Ald_DH_N"/>
</dbReference>
<dbReference type="InterPro" id="IPR029510">
    <property type="entry name" value="Ald_DH_CS_GLU"/>
</dbReference>
<dbReference type="PANTHER" id="PTHR11699">
    <property type="entry name" value="ALDEHYDE DEHYDROGENASE-RELATED"/>
    <property type="match status" value="1"/>
</dbReference>
<evidence type="ECO:0000259" key="2">
    <source>
        <dbReference type="Pfam" id="PF00171"/>
    </source>
</evidence>
<dbReference type="GO" id="GO:0016620">
    <property type="term" value="F:oxidoreductase activity, acting on the aldehyde or oxo group of donors, NAD or NADP as acceptor"/>
    <property type="evidence" value="ECO:0007669"/>
    <property type="project" value="InterPro"/>
</dbReference>
<dbReference type="FunFam" id="3.40.309.10:FF:000009">
    <property type="entry name" value="Aldehyde dehydrogenase A"/>
    <property type="match status" value="1"/>
</dbReference>